<name>A1ZUL6_MICM2</name>
<comment type="caution">
    <text evidence="1">The sequence shown here is derived from an EMBL/GenBank/DDBJ whole genome shotgun (WGS) entry which is preliminary data.</text>
</comment>
<proteinExistence type="predicted"/>
<keyword evidence="2" id="KW-1185">Reference proteome</keyword>
<gene>
    <name evidence="1" type="ORF">M23134_00856</name>
</gene>
<dbReference type="RefSeq" id="WP_002701881.1">
    <property type="nucleotide sequence ID" value="NZ_AAWS01000041.1"/>
</dbReference>
<dbReference type="Proteomes" id="UP000004095">
    <property type="component" value="Unassembled WGS sequence"/>
</dbReference>
<accession>A1ZUL6</accession>
<evidence type="ECO:0000313" key="1">
    <source>
        <dbReference type="EMBL" id="EAY25902.1"/>
    </source>
</evidence>
<evidence type="ECO:0000313" key="2">
    <source>
        <dbReference type="Proteomes" id="UP000004095"/>
    </source>
</evidence>
<reference evidence="1 2" key="1">
    <citation type="submission" date="2007-01" db="EMBL/GenBank/DDBJ databases">
        <authorList>
            <person name="Haygood M."/>
            <person name="Podell S."/>
            <person name="Anderson C."/>
            <person name="Hopkinson B."/>
            <person name="Roe K."/>
            <person name="Barbeau K."/>
            <person name="Gaasterland T."/>
            <person name="Ferriera S."/>
            <person name="Johnson J."/>
            <person name="Kravitz S."/>
            <person name="Beeson K."/>
            <person name="Sutton G."/>
            <person name="Rogers Y.-H."/>
            <person name="Friedman R."/>
            <person name="Frazier M."/>
            <person name="Venter J.C."/>
        </authorList>
    </citation>
    <scope>NUCLEOTIDE SEQUENCE [LARGE SCALE GENOMIC DNA]</scope>
    <source>
        <strain evidence="1 2">ATCC 23134</strain>
    </source>
</reference>
<protein>
    <submittedName>
        <fullName evidence="1">Uncharacterized protein</fullName>
    </submittedName>
</protein>
<dbReference type="EMBL" id="AAWS01000041">
    <property type="protein sequence ID" value="EAY25902.1"/>
    <property type="molecule type" value="Genomic_DNA"/>
</dbReference>
<sequence length="43" mass="4667">MPVLLVVGTTQNHREKIDFMLVALVTLQPILTKSASTQLSKSG</sequence>
<dbReference type="AlphaFoldDB" id="A1ZUL6"/>
<organism evidence="1 2">
    <name type="scientific">Microscilla marina ATCC 23134</name>
    <dbReference type="NCBI Taxonomy" id="313606"/>
    <lineage>
        <taxon>Bacteria</taxon>
        <taxon>Pseudomonadati</taxon>
        <taxon>Bacteroidota</taxon>
        <taxon>Cytophagia</taxon>
        <taxon>Cytophagales</taxon>
        <taxon>Microscillaceae</taxon>
        <taxon>Microscilla</taxon>
    </lineage>
</organism>